<dbReference type="Pfam" id="PF01266">
    <property type="entry name" value="DAO"/>
    <property type="match status" value="1"/>
</dbReference>
<evidence type="ECO:0000313" key="3">
    <source>
        <dbReference type="EMBL" id="KEA55406.1"/>
    </source>
</evidence>
<protein>
    <submittedName>
        <fullName evidence="3">FAD-dependent oxidoreductase</fullName>
    </submittedName>
</protein>
<dbReference type="PANTHER" id="PTHR13847:SF281">
    <property type="entry name" value="FAD DEPENDENT OXIDOREDUCTASE DOMAIN-CONTAINING PROTEIN"/>
    <property type="match status" value="1"/>
</dbReference>
<dbReference type="InterPro" id="IPR006076">
    <property type="entry name" value="FAD-dep_OxRdtase"/>
</dbReference>
<dbReference type="SUPFAM" id="SSF51905">
    <property type="entry name" value="FAD/NAD(P)-binding domain"/>
    <property type="match status" value="1"/>
</dbReference>
<dbReference type="AlphaFoldDB" id="A0A071MFZ4"/>
<dbReference type="GO" id="GO:0016491">
    <property type="term" value="F:oxidoreductase activity"/>
    <property type="evidence" value="ECO:0007669"/>
    <property type="project" value="UniProtKB-KW"/>
</dbReference>
<evidence type="ECO:0000256" key="1">
    <source>
        <dbReference type="ARBA" id="ARBA00023002"/>
    </source>
</evidence>
<gene>
    <name evidence="3" type="ORF">DT99_32865</name>
</gene>
<feature type="domain" description="FAD dependent oxidoreductase" evidence="2">
    <location>
        <begin position="40"/>
        <end position="392"/>
    </location>
</feature>
<accession>A0A071MFZ4</accession>
<dbReference type="EMBL" id="JJOA01000056">
    <property type="protein sequence ID" value="KEA55406.1"/>
    <property type="molecule type" value="Genomic_DNA"/>
</dbReference>
<sequence>MSARNAAPGWPDTQWPDSLWAATAAPAPDTPALDASASCDVAIVGAGFTGLSTALHLAERGVNVRVIDGAQPGWGASGRNGGQVIPGLKYDPDELIRRFGDEAGEQLAGVVGGAADTVFDLIARHAIDCDARRHGWIQPAPTAAMLETVARRAQQWAARGAPVELLGRDDVARRLGTGAYAGGWIDRRAGSVQPLSYTRGLVRAAQASGAVVHGLTRAVGLTRAGGRWQVATAGGATVSADRVVLATNGYTDGLWPGLRQSVIAANSFIVATQPLAPELGRDILAGGEVASDARRLLLYFRRDAAGRLLMGGRGPFAEPRAASDWRHLERAATLLYPQLKGVRFEYRWAGRVAITADFMPHVHEPAPGVTIALGYNGRGIAMATTLGKHLAAQLSGDAQLPLPFRVTPIRPIPFHGLQRFYIAAGVAWYRLLDSLS</sequence>
<keyword evidence="1" id="KW-0560">Oxidoreductase</keyword>
<proteinExistence type="predicted"/>
<dbReference type="Gene3D" id="3.30.9.10">
    <property type="entry name" value="D-Amino Acid Oxidase, subunit A, domain 2"/>
    <property type="match status" value="1"/>
</dbReference>
<comment type="caution">
    <text evidence="3">The sequence shown here is derived from an EMBL/GenBank/DDBJ whole genome shotgun (WGS) entry which is preliminary data.</text>
</comment>
<dbReference type="InterPro" id="IPR036188">
    <property type="entry name" value="FAD/NAD-bd_sf"/>
</dbReference>
<evidence type="ECO:0000259" key="2">
    <source>
        <dbReference type="Pfam" id="PF01266"/>
    </source>
</evidence>
<organism evidence="3">
    <name type="scientific">Burkholderia cenocepacia</name>
    <dbReference type="NCBI Taxonomy" id="95486"/>
    <lineage>
        <taxon>Bacteria</taxon>
        <taxon>Pseudomonadati</taxon>
        <taxon>Pseudomonadota</taxon>
        <taxon>Betaproteobacteria</taxon>
        <taxon>Burkholderiales</taxon>
        <taxon>Burkholderiaceae</taxon>
        <taxon>Burkholderia</taxon>
        <taxon>Burkholderia cepacia complex</taxon>
    </lineage>
</organism>
<reference evidence="3" key="1">
    <citation type="submission" date="2014-04" db="EMBL/GenBank/DDBJ databases">
        <title>In planta biocontrol of soil-borne Fusarium wilt of banana through a plant endophytic bacterium, Burkholderia cenocepacia 869T2.</title>
        <authorList>
            <person name="Ho Y.-N."/>
            <person name="Chiang H.-M."/>
            <person name="Chao C.-P."/>
            <person name="Su C.-C."/>
            <person name="Hsu H.-F."/>
            <person name="Guo C.-T."/>
            <person name="Hsieh J.-L."/>
            <person name="Huang C.-C."/>
        </authorList>
    </citation>
    <scope>NUCLEOTIDE SEQUENCE [LARGE SCALE GENOMIC DNA]</scope>
    <source>
        <strain evidence="3">869T2</strain>
    </source>
</reference>
<name>A0A071MFZ4_9BURK</name>
<dbReference type="OrthoDB" id="9342835at2"/>
<dbReference type="GO" id="GO:0005737">
    <property type="term" value="C:cytoplasm"/>
    <property type="evidence" value="ECO:0007669"/>
    <property type="project" value="TreeGrafter"/>
</dbReference>
<dbReference type="Gene3D" id="3.50.50.60">
    <property type="entry name" value="FAD/NAD(P)-binding domain"/>
    <property type="match status" value="1"/>
</dbReference>
<dbReference type="PANTHER" id="PTHR13847">
    <property type="entry name" value="SARCOSINE DEHYDROGENASE-RELATED"/>
    <property type="match status" value="1"/>
</dbReference>